<proteinExistence type="predicted"/>
<reference evidence="2 3" key="1">
    <citation type="journal article" date="2006" name="PLoS Genet.">
        <title>Secrets of soil survival revealed by the genome sequence of Arthrobacter aurescens TC1.</title>
        <authorList>
            <person name="Mongodin E.F."/>
            <person name="Shapir N."/>
            <person name="Daugherty S.C."/>
            <person name="DeBoy R.T."/>
            <person name="Emerson J.B."/>
            <person name="Shvartzbeyn A."/>
            <person name="Radune D."/>
            <person name="Vamathevan J."/>
            <person name="Riggs F."/>
            <person name="Grinberg V."/>
            <person name="Khouri H."/>
            <person name="Wackett L.P."/>
            <person name="Nelson K.E."/>
            <person name="Sadowsky M.J."/>
        </authorList>
    </citation>
    <scope>NUCLEOTIDE SEQUENCE [LARGE SCALE GENOMIC DNA]</scope>
    <source>
        <strain evidence="2 3">TC1</strain>
    </source>
</reference>
<dbReference type="PROSITE" id="PS01162">
    <property type="entry name" value="QOR_ZETA_CRYSTAL"/>
    <property type="match status" value="1"/>
</dbReference>
<evidence type="ECO:0000313" key="2">
    <source>
        <dbReference type="EMBL" id="ABM08289.1"/>
    </source>
</evidence>
<gene>
    <name evidence="2" type="ordered locus">AAur_3967</name>
</gene>
<dbReference type="InterPro" id="IPR052733">
    <property type="entry name" value="Chloroplast_QOR"/>
</dbReference>
<dbReference type="PANTHER" id="PTHR44013:SF1">
    <property type="entry name" value="ZINC-TYPE ALCOHOL DEHYDROGENASE-LIKE PROTEIN C16A3.02C"/>
    <property type="match status" value="1"/>
</dbReference>
<dbReference type="InterPro" id="IPR036291">
    <property type="entry name" value="NAD(P)-bd_dom_sf"/>
</dbReference>
<evidence type="ECO:0000313" key="3">
    <source>
        <dbReference type="Proteomes" id="UP000000637"/>
    </source>
</evidence>
<dbReference type="SMART" id="SM00829">
    <property type="entry name" value="PKS_ER"/>
    <property type="match status" value="1"/>
</dbReference>
<dbReference type="InterPro" id="IPR011032">
    <property type="entry name" value="GroES-like_sf"/>
</dbReference>
<dbReference type="Pfam" id="PF08240">
    <property type="entry name" value="ADH_N"/>
    <property type="match status" value="1"/>
</dbReference>
<feature type="domain" description="Enoyl reductase (ER)" evidence="1">
    <location>
        <begin position="10"/>
        <end position="326"/>
    </location>
</feature>
<protein>
    <submittedName>
        <fullName evidence="2">Quinone oxidoreductase</fullName>
    </submittedName>
</protein>
<dbReference type="Pfam" id="PF13602">
    <property type="entry name" value="ADH_zinc_N_2"/>
    <property type="match status" value="1"/>
</dbReference>
<dbReference type="Gene3D" id="3.40.50.720">
    <property type="entry name" value="NAD(P)-binding Rossmann-like Domain"/>
    <property type="match status" value="1"/>
</dbReference>
<dbReference type="InterPro" id="IPR013154">
    <property type="entry name" value="ADH-like_N"/>
</dbReference>
<sequence length="328" mass="34107">MRAIVQEAYGSADVLHEAQVPRPAIADNEVLVRVRAAGLDRGTWHVTTGLPYALRLAYGFRAPKNPVPGLDLAGTVEAVGAKVTRFAVGDHVFGSGKGTFAEFAAAREKQLALKPATISFEQAAAVPVSACTALIAVRAGGIDPAAGRMPKGQKVLITGASGGVGSYAVQFAKAAGAEVTGVASTAKVELVRALGADRVIDYTKQDFADGAESYDVIIDIAGNPSVSRLRRSLTSTGTAVITGGEEGGSWTGSLDRQFRAVALSPFIRQRLTMVVGTQTAADLEYLAELLESGTIAPAIDRVYPLAEVPDAMRYLDAGKARGKVVIAI</sequence>
<accession>A1RBM8</accession>
<dbReference type="InterPro" id="IPR020843">
    <property type="entry name" value="ER"/>
</dbReference>
<keyword evidence="3" id="KW-1185">Reference proteome</keyword>
<dbReference type="AlphaFoldDB" id="A1RBM8"/>
<dbReference type="GO" id="GO:0008270">
    <property type="term" value="F:zinc ion binding"/>
    <property type="evidence" value="ECO:0007669"/>
    <property type="project" value="InterPro"/>
</dbReference>
<dbReference type="EMBL" id="CP000474">
    <property type="protein sequence ID" value="ABM08289.1"/>
    <property type="molecule type" value="Genomic_DNA"/>
</dbReference>
<dbReference type="PANTHER" id="PTHR44013">
    <property type="entry name" value="ZINC-TYPE ALCOHOL DEHYDROGENASE-LIKE PROTEIN C16A3.02C"/>
    <property type="match status" value="1"/>
</dbReference>
<dbReference type="CDD" id="cd08267">
    <property type="entry name" value="MDR1"/>
    <property type="match status" value="1"/>
</dbReference>
<dbReference type="InterPro" id="IPR002364">
    <property type="entry name" value="Quin_OxRdtase/zeta-crystal_CS"/>
</dbReference>
<dbReference type="Proteomes" id="UP000000637">
    <property type="component" value="Chromosome"/>
</dbReference>
<dbReference type="SUPFAM" id="SSF50129">
    <property type="entry name" value="GroES-like"/>
    <property type="match status" value="1"/>
</dbReference>
<evidence type="ECO:0000259" key="1">
    <source>
        <dbReference type="SMART" id="SM00829"/>
    </source>
</evidence>
<dbReference type="KEGG" id="aau:AAur_3967"/>
<organism evidence="2 3">
    <name type="scientific">Paenarthrobacter aurescens (strain TC1)</name>
    <dbReference type="NCBI Taxonomy" id="290340"/>
    <lineage>
        <taxon>Bacteria</taxon>
        <taxon>Bacillati</taxon>
        <taxon>Actinomycetota</taxon>
        <taxon>Actinomycetes</taxon>
        <taxon>Micrococcales</taxon>
        <taxon>Micrococcaceae</taxon>
        <taxon>Paenarthrobacter</taxon>
    </lineage>
</organism>
<dbReference type="HOGENOM" id="CLU_026673_3_3_11"/>
<dbReference type="GO" id="GO:0016491">
    <property type="term" value="F:oxidoreductase activity"/>
    <property type="evidence" value="ECO:0007669"/>
    <property type="project" value="InterPro"/>
</dbReference>
<name>A1RBM8_PAEAT</name>
<dbReference type="eggNOG" id="COG0604">
    <property type="taxonomic scope" value="Bacteria"/>
</dbReference>
<dbReference type="Gene3D" id="3.90.180.10">
    <property type="entry name" value="Medium-chain alcohol dehydrogenases, catalytic domain"/>
    <property type="match status" value="1"/>
</dbReference>
<dbReference type="SUPFAM" id="SSF51735">
    <property type="entry name" value="NAD(P)-binding Rossmann-fold domains"/>
    <property type="match status" value="1"/>
</dbReference>